<evidence type="ECO:0008006" key="4">
    <source>
        <dbReference type="Google" id="ProtNLM"/>
    </source>
</evidence>
<proteinExistence type="predicted"/>
<evidence type="ECO:0000313" key="3">
    <source>
        <dbReference type="Proteomes" id="UP000603227"/>
    </source>
</evidence>
<organism evidence="2 3">
    <name type="scientific">Streptomyces capitiformicae</name>
    <dbReference type="NCBI Taxonomy" id="2014920"/>
    <lineage>
        <taxon>Bacteria</taxon>
        <taxon>Bacillati</taxon>
        <taxon>Actinomycetota</taxon>
        <taxon>Actinomycetes</taxon>
        <taxon>Kitasatosporales</taxon>
        <taxon>Streptomycetaceae</taxon>
        <taxon>Streptomyces</taxon>
    </lineage>
</organism>
<dbReference type="EMBL" id="BNAT01000034">
    <property type="protein sequence ID" value="GHE50000.1"/>
    <property type="molecule type" value="Genomic_DNA"/>
</dbReference>
<dbReference type="AlphaFoldDB" id="A0A918ZF86"/>
<dbReference type="Proteomes" id="UP000603227">
    <property type="component" value="Unassembled WGS sequence"/>
</dbReference>
<sequence>MAAAARAQDGRIVTAVNAYQPWATATAGLFPRAAGAARSRTNEPAPTGRRRTARSNASPHPARRVGVRPPGGWLHTYNHHRGHTALKGQPPASRVPNLSGQYN</sequence>
<reference evidence="2" key="2">
    <citation type="submission" date="2020-09" db="EMBL/GenBank/DDBJ databases">
        <authorList>
            <person name="Sun Q."/>
            <person name="Zhou Y."/>
        </authorList>
    </citation>
    <scope>NUCLEOTIDE SEQUENCE</scope>
    <source>
        <strain evidence="2">CGMCC 4.7403</strain>
    </source>
</reference>
<protein>
    <recommendedName>
        <fullName evidence="4">Transposase</fullName>
    </recommendedName>
</protein>
<evidence type="ECO:0000256" key="1">
    <source>
        <dbReference type="SAM" id="MobiDB-lite"/>
    </source>
</evidence>
<comment type="caution">
    <text evidence="2">The sequence shown here is derived from an EMBL/GenBank/DDBJ whole genome shotgun (WGS) entry which is preliminary data.</text>
</comment>
<name>A0A918ZF86_9ACTN</name>
<evidence type="ECO:0000313" key="2">
    <source>
        <dbReference type="EMBL" id="GHE50000.1"/>
    </source>
</evidence>
<feature type="region of interest" description="Disordered" evidence="1">
    <location>
        <begin position="33"/>
        <end position="103"/>
    </location>
</feature>
<keyword evidence="3" id="KW-1185">Reference proteome</keyword>
<reference evidence="2" key="1">
    <citation type="journal article" date="2014" name="Int. J. Syst. Evol. Microbiol.">
        <title>Complete genome sequence of Corynebacterium casei LMG S-19264T (=DSM 44701T), isolated from a smear-ripened cheese.</title>
        <authorList>
            <consortium name="US DOE Joint Genome Institute (JGI-PGF)"/>
            <person name="Walter F."/>
            <person name="Albersmeier A."/>
            <person name="Kalinowski J."/>
            <person name="Ruckert C."/>
        </authorList>
    </citation>
    <scope>NUCLEOTIDE SEQUENCE</scope>
    <source>
        <strain evidence="2">CGMCC 4.7403</strain>
    </source>
</reference>
<accession>A0A918ZF86</accession>
<gene>
    <name evidence="2" type="ORF">GCM10017771_71640</name>
</gene>